<dbReference type="PANTHER" id="PTHR16305">
    <property type="entry name" value="TESTICULAR SOLUBLE ADENYLYL CYCLASE"/>
    <property type="match status" value="1"/>
</dbReference>
<dbReference type="RefSeq" id="WP_170308728.1">
    <property type="nucleotide sequence ID" value="NZ_VIWU01000001.1"/>
</dbReference>
<dbReference type="PANTHER" id="PTHR16305:SF35">
    <property type="entry name" value="TRANSCRIPTIONAL ACTIVATOR DOMAIN"/>
    <property type="match status" value="1"/>
</dbReference>
<dbReference type="Pfam" id="PF13191">
    <property type="entry name" value="AAA_16"/>
    <property type="match status" value="1"/>
</dbReference>
<dbReference type="SUPFAM" id="SSF46894">
    <property type="entry name" value="C-terminal effector domain of the bipartite response regulators"/>
    <property type="match status" value="1"/>
</dbReference>
<keyword evidence="2" id="KW-0067">ATP-binding</keyword>
<dbReference type="EMBL" id="VIWU01000001">
    <property type="protein sequence ID" value="TWF74428.1"/>
    <property type="molecule type" value="Genomic_DNA"/>
</dbReference>
<feature type="domain" description="HTH luxR-type" evidence="3">
    <location>
        <begin position="801"/>
        <end position="866"/>
    </location>
</feature>
<dbReference type="PROSITE" id="PS50043">
    <property type="entry name" value="HTH_LUXR_2"/>
    <property type="match status" value="1"/>
</dbReference>
<dbReference type="PRINTS" id="PR00038">
    <property type="entry name" value="HTHLUXR"/>
</dbReference>
<gene>
    <name evidence="4" type="ORF">FHX44_11308</name>
</gene>
<evidence type="ECO:0000313" key="4">
    <source>
        <dbReference type="EMBL" id="TWF74428.1"/>
    </source>
</evidence>
<keyword evidence="5" id="KW-1185">Reference proteome</keyword>
<dbReference type="SMART" id="SM00421">
    <property type="entry name" value="HTH_LUXR"/>
    <property type="match status" value="1"/>
</dbReference>
<dbReference type="InterPro" id="IPR036388">
    <property type="entry name" value="WH-like_DNA-bd_sf"/>
</dbReference>
<dbReference type="GO" id="GO:0004016">
    <property type="term" value="F:adenylate cyclase activity"/>
    <property type="evidence" value="ECO:0007669"/>
    <property type="project" value="TreeGrafter"/>
</dbReference>
<dbReference type="CDD" id="cd06170">
    <property type="entry name" value="LuxR_C_like"/>
    <property type="match status" value="1"/>
</dbReference>
<dbReference type="SUPFAM" id="SSF52540">
    <property type="entry name" value="P-loop containing nucleoside triphosphate hydrolases"/>
    <property type="match status" value="1"/>
</dbReference>
<dbReference type="AlphaFoldDB" id="A0A561SHR4"/>
<evidence type="ECO:0000313" key="5">
    <source>
        <dbReference type="Proteomes" id="UP000321261"/>
    </source>
</evidence>
<dbReference type="InterPro" id="IPR000792">
    <property type="entry name" value="Tscrpt_reg_LuxR_C"/>
</dbReference>
<keyword evidence="1" id="KW-0547">Nucleotide-binding</keyword>
<protein>
    <submittedName>
        <fullName evidence="4">Regulatory LuxR family protein</fullName>
    </submittedName>
</protein>
<dbReference type="Gene3D" id="1.10.10.10">
    <property type="entry name" value="Winged helix-like DNA-binding domain superfamily/Winged helix DNA-binding domain"/>
    <property type="match status" value="1"/>
</dbReference>
<name>A0A561SHR4_9PSEU</name>
<dbReference type="Gene3D" id="1.25.40.10">
    <property type="entry name" value="Tetratricopeptide repeat domain"/>
    <property type="match status" value="1"/>
</dbReference>
<sequence>MGPDLLERDAEIHALLAAVDAAAAGSGSVVLIGGEAGMGKSSLVRAFLSRLPREVRVLVGACDDLRARRPLGPLRDAARGSGGPLERAVVDRDLEAVFGAASRELDTPPVTVLVVEDLQWVDDATLDVLQHVARRISSMTAVLVLTLRADEVDPTHPLRALLGELGASRAHRIQLQPLSADAVRELTSTRAAQGARWDAAQLHALTGGNPFFVSETLASPPGTVPRTVSDAVIARSSQLTPAARDALEQLAVVPAVVEFELAESLLGGGLGLLEEAERYGMLQVRPDGLAFRHELARRAVESRLPVIRRRRLNQAVVASLLAQPQPDLDRVVHHAVEADDAEAVAEHAPEAGRAAARLGSNRQALAHFGVALRYAATLPPAEHARLLDEYAWELGNAQRFDEAVRFSSESVRRYETLDDREALADVLARMSRHLYMTGATSEAKQAAGRAVEVLEAAHASVEHVANALIAQGSMLTLTGRSRTALDVLARAQRLTEQVGKPYLSAMCLNCIGMARGDLEGPAGLVPLRESIAIARSAGAHETAARAYTNLAEALHRSWCGDELARVLDDGVAFALERGLWSHAYALQAHRGLLLLRRGDWTDAAELLAGLVADAGAAGVLSVFSVAAHARLLARRGDPAAEGMLFDAWDRAVAQRSVTGLALAGPAIAEWSWLAGRPDRSTVVVETLMAGADGRLGIAPVIGEVLRYRSRAGVPVPEFPACPQPWASGLRGDWREAAARWADVGDPYERALELASSSEPAPMLEALKVLDSLDARPAAEWVRGNLAAAGVTKVPRRPSTSTRANPARLTERQLEVLALLTEGLTDAEIAAELVLSVRTVNHHVADVFDKLGVRSRRAAAAVARTLDMPRRRGGSRR</sequence>
<organism evidence="4 5">
    <name type="scientific">Pseudonocardia hierapolitana</name>
    <dbReference type="NCBI Taxonomy" id="1128676"/>
    <lineage>
        <taxon>Bacteria</taxon>
        <taxon>Bacillati</taxon>
        <taxon>Actinomycetota</taxon>
        <taxon>Actinomycetes</taxon>
        <taxon>Pseudonocardiales</taxon>
        <taxon>Pseudonocardiaceae</taxon>
        <taxon>Pseudonocardia</taxon>
    </lineage>
</organism>
<accession>A0A561SHR4</accession>
<dbReference type="Pfam" id="PF00196">
    <property type="entry name" value="GerE"/>
    <property type="match status" value="1"/>
</dbReference>
<dbReference type="Proteomes" id="UP000321261">
    <property type="component" value="Unassembled WGS sequence"/>
</dbReference>
<evidence type="ECO:0000256" key="2">
    <source>
        <dbReference type="ARBA" id="ARBA00022840"/>
    </source>
</evidence>
<reference evidence="4 5" key="1">
    <citation type="submission" date="2019-06" db="EMBL/GenBank/DDBJ databases">
        <title>Sequencing the genomes of 1000 actinobacteria strains.</title>
        <authorList>
            <person name="Klenk H.-P."/>
        </authorList>
    </citation>
    <scope>NUCLEOTIDE SEQUENCE [LARGE SCALE GENOMIC DNA]</scope>
    <source>
        <strain evidence="4 5">DSM 45671</strain>
    </source>
</reference>
<dbReference type="InterPro" id="IPR027417">
    <property type="entry name" value="P-loop_NTPase"/>
</dbReference>
<dbReference type="GO" id="GO:0003677">
    <property type="term" value="F:DNA binding"/>
    <property type="evidence" value="ECO:0007669"/>
    <property type="project" value="InterPro"/>
</dbReference>
<dbReference type="Gene3D" id="3.40.50.300">
    <property type="entry name" value="P-loop containing nucleotide triphosphate hydrolases"/>
    <property type="match status" value="1"/>
</dbReference>
<dbReference type="GO" id="GO:0006355">
    <property type="term" value="P:regulation of DNA-templated transcription"/>
    <property type="evidence" value="ECO:0007669"/>
    <property type="project" value="InterPro"/>
</dbReference>
<dbReference type="InterPro" id="IPR016032">
    <property type="entry name" value="Sig_transdc_resp-reg_C-effctor"/>
</dbReference>
<evidence type="ECO:0000256" key="1">
    <source>
        <dbReference type="ARBA" id="ARBA00022741"/>
    </source>
</evidence>
<dbReference type="GO" id="GO:0005524">
    <property type="term" value="F:ATP binding"/>
    <property type="evidence" value="ECO:0007669"/>
    <property type="project" value="UniProtKB-KW"/>
</dbReference>
<dbReference type="GO" id="GO:0005737">
    <property type="term" value="C:cytoplasm"/>
    <property type="evidence" value="ECO:0007669"/>
    <property type="project" value="TreeGrafter"/>
</dbReference>
<dbReference type="SUPFAM" id="SSF48452">
    <property type="entry name" value="TPR-like"/>
    <property type="match status" value="1"/>
</dbReference>
<comment type="caution">
    <text evidence="4">The sequence shown here is derived from an EMBL/GenBank/DDBJ whole genome shotgun (WGS) entry which is preliminary data.</text>
</comment>
<dbReference type="InterPro" id="IPR041664">
    <property type="entry name" value="AAA_16"/>
</dbReference>
<evidence type="ECO:0000259" key="3">
    <source>
        <dbReference type="PROSITE" id="PS50043"/>
    </source>
</evidence>
<proteinExistence type="predicted"/>
<dbReference type="InterPro" id="IPR011990">
    <property type="entry name" value="TPR-like_helical_dom_sf"/>
</dbReference>